<evidence type="ECO:0000313" key="2">
    <source>
        <dbReference type="EMBL" id="CAB4772726.1"/>
    </source>
</evidence>
<accession>A0A6J6VMC0</accession>
<sequence length="380" mass="41562">MRGTGAGAGHEQFGAERPVSEGRGHAFGHGGDVVGGEGGRCQLEYLGQRRRVGGEHRGAAPGGFECRQAIPLVARGEHEQRRGLVERLQERLVDVPGYHEVVGGQTASGGMFTPGTLAFGRHCTGHHQLAAGARPRRHLGERLDERLGVLAPLVARNSEDVLAPHRRSGIVHRGERVGTRCRGAERLGDAAADRHHAGRIEPEVFDPVAASVLGDGEHEVGAAHHLESGEVRLAHAWVREVALGKDQGNQVVQHDDQRIGAIETGPREHQRRRQVELDRRHHVVRERPTSLLVGEGAGRREPEQRRGREVARQPSRVRQVRVEGDRVDRGAASQQRSRELDAVARYAALAVGDALGRLQIDDDAEVVERSNGWNRSRRRG</sequence>
<gene>
    <name evidence="2" type="ORF">UFOPK2754_03184</name>
</gene>
<dbReference type="EMBL" id="CAEZYR010000196">
    <property type="protein sequence ID" value="CAB4772726.1"/>
    <property type="molecule type" value="Genomic_DNA"/>
</dbReference>
<proteinExistence type="predicted"/>
<protein>
    <submittedName>
        <fullName evidence="2">Unannotated protein</fullName>
    </submittedName>
</protein>
<feature type="compositionally biased region" description="Basic and acidic residues" evidence="1">
    <location>
        <begin position="297"/>
        <end position="311"/>
    </location>
</feature>
<feature type="region of interest" description="Disordered" evidence="1">
    <location>
        <begin position="285"/>
        <end position="338"/>
    </location>
</feature>
<name>A0A6J6VMC0_9ZZZZ</name>
<evidence type="ECO:0000256" key="1">
    <source>
        <dbReference type="SAM" id="MobiDB-lite"/>
    </source>
</evidence>
<dbReference type="AlphaFoldDB" id="A0A6J6VMC0"/>
<reference evidence="2" key="1">
    <citation type="submission" date="2020-05" db="EMBL/GenBank/DDBJ databases">
        <authorList>
            <person name="Chiriac C."/>
            <person name="Salcher M."/>
            <person name="Ghai R."/>
            <person name="Kavagutti S V."/>
        </authorList>
    </citation>
    <scope>NUCLEOTIDE SEQUENCE</scope>
</reference>
<organism evidence="2">
    <name type="scientific">freshwater metagenome</name>
    <dbReference type="NCBI Taxonomy" id="449393"/>
    <lineage>
        <taxon>unclassified sequences</taxon>
        <taxon>metagenomes</taxon>
        <taxon>ecological metagenomes</taxon>
    </lineage>
</organism>
<feature type="compositionally biased region" description="Basic and acidic residues" evidence="1">
    <location>
        <begin position="320"/>
        <end position="329"/>
    </location>
</feature>
<feature type="region of interest" description="Disordered" evidence="1">
    <location>
        <begin position="1"/>
        <end position="33"/>
    </location>
</feature>